<dbReference type="SUPFAM" id="SSF47384">
    <property type="entry name" value="Homodimeric domain of signal transducing histidine kinase"/>
    <property type="match status" value="1"/>
</dbReference>
<gene>
    <name evidence="11" type="ORF">AXX12_09775</name>
</gene>
<dbReference type="SMART" id="SM00387">
    <property type="entry name" value="HATPase_c"/>
    <property type="match status" value="1"/>
</dbReference>
<evidence type="ECO:0000259" key="10">
    <source>
        <dbReference type="PROSITE" id="PS50109"/>
    </source>
</evidence>
<reference evidence="11 12" key="1">
    <citation type="submission" date="2016-02" db="EMBL/GenBank/DDBJ databases">
        <title>Anaerosporomusa subterraneum gen. nov., sp. nov., a spore-forming obligate anaerobe isolated from saprolite.</title>
        <authorList>
            <person name="Choi J.K."/>
            <person name="Shah M."/>
            <person name="Yee N."/>
        </authorList>
    </citation>
    <scope>NUCLEOTIDE SEQUENCE [LARGE SCALE GENOMIC DNA]</scope>
    <source>
        <strain evidence="11 12">RU4</strain>
    </source>
</reference>
<protein>
    <recommendedName>
        <fullName evidence="3">histidine kinase</fullName>
        <ecNumber evidence="3">2.7.13.3</ecNumber>
    </recommendedName>
</protein>
<keyword evidence="9" id="KW-0812">Transmembrane</keyword>
<dbReference type="Gene3D" id="1.10.287.130">
    <property type="match status" value="1"/>
</dbReference>
<dbReference type="PANTHER" id="PTHR43711:SF1">
    <property type="entry name" value="HISTIDINE KINASE 1"/>
    <property type="match status" value="1"/>
</dbReference>
<dbReference type="GO" id="GO:0000155">
    <property type="term" value="F:phosphorelay sensor kinase activity"/>
    <property type="evidence" value="ECO:0007669"/>
    <property type="project" value="InterPro"/>
</dbReference>
<dbReference type="EC" id="2.7.13.3" evidence="3"/>
<feature type="transmembrane region" description="Helical" evidence="9">
    <location>
        <begin position="12"/>
        <end position="32"/>
    </location>
</feature>
<dbReference type="EMBL" id="LSGP01000017">
    <property type="protein sequence ID" value="KYZ76696.1"/>
    <property type="molecule type" value="Genomic_DNA"/>
</dbReference>
<feature type="transmembrane region" description="Helical" evidence="9">
    <location>
        <begin position="158"/>
        <end position="182"/>
    </location>
</feature>
<dbReference type="SMART" id="SM00388">
    <property type="entry name" value="HisKA"/>
    <property type="match status" value="1"/>
</dbReference>
<accession>A0A154BRW7</accession>
<evidence type="ECO:0000313" key="12">
    <source>
        <dbReference type="Proteomes" id="UP000076268"/>
    </source>
</evidence>
<comment type="catalytic activity">
    <reaction evidence="1">
        <text>ATP + protein L-histidine = ADP + protein N-phospho-L-histidine.</text>
        <dbReference type="EC" id="2.7.13.3"/>
    </reaction>
</comment>
<feature type="domain" description="Histidine kinase" evidence="10">
    <location>
        <begin position="202"/>
        <end position="419"/>
    </location>
</feature>
<dbReference type="InterPro" id="IPR003661">
    <property type="entry name" value="HisK_dim/P_dom"/>
</dbReference>
<comment type="subcellular location">
    <subcellularLocation>
        <location evidence="2">Membrane</location>
    </subcellularLocation>
</comment>
<comment type="caution">
    <text evidence="11">The sequence shown here is derived from an EMBL/GenBank/DDBJ whole genome shotgun (WGS) entry which is preliminary data.</text>
</comment>
<dbReference type="SUPFAM" id="SSF55874">
    <property type="entry name" value="ATPase domain of HSP90 chaperone/DNA topoisomerase II/histidine kinase"/>
    <property type="match status" value="1"/>
</dbReference>
<sequence>MFQRTLRKLTLLISLVFLLIFIVFTSTIYGYISVRQFDKIDDAMRMQAQSFRLVSERNAPFRGRRVFDPRIFLLLRSEDGRIANLAAFRNEDNANLAEIAAQSQIGEIETKEYETHVYRVLCVPYLHEEKLLRTEENFVIKDVIAVSIVDTEIGLLNYLLWIIAGGLVMGMAAIIAASYYLAKRAMIPIEAAWEKQQRFVADASHELRSPLTGIHSNAELMLRHPENTVEQESNRIHTIIKESSRMTKLIASLLTLARSDANKTELQLTQVDLSELIELVSEHFRPLEELEQIQLLVDVVPDLKLVGDKERLHQLLVILLDNAFKYTPKGGRITVAGAKGDKNILFSVQDTGCGIQPENLPHIFDRFFREDKSRSRDKGGIGLGLSIAKWIVDMHAGKITAHSEPGNGATFKVSIPVGKLQKES</sequence>
<evidence type="ECO:0000256" key="1">
    <source>
        <dbReference type="ARBA" id="ARBA00000085"/>
    </source>
</evidence>
<evidence type="ECO:0000256" key="5">
    <source>
        <dbReference type="ARBA" id="ARBA00022679"/>
    </source>
</evidence>
<dbReference type="InterPro" id="IPR003594">
    <property type="entry name" value="HATPase_dom"/>
</dbReference>
<dbReference type="InterPro" id="IPR050736">
    <property type="entry name" value="Sensor_HK_Regulatory"/>
</dbReference>
<keyword evidence="5" id="KW-0808">Transferase</keyword>
<keyword evidence="9" id="KW-1133">Transmembrane helix</keyword>
<dbReference type="OrthoDB" id="9786919at2"/>
<dbReference type="InterPro" id="IPR036097">
    <property type="entry name" value="HisK_dim/P_sf"/>
</dbReference>
<dbReference type="Pfam" id="PF02518">
    <property type="entry name" value="HATPase_c"/>
    <property type="match status" value="1"/>
</dbReference>
<proteinExistence type="predicted"/>
<keyword evidence="4" id="KW-0597">Phosphoprotein</keyword>
<dbReference type="Proteomes" id="UP000076268">
    <property type="component" value="Unassembled WGS sequence"/>
</dbReference>
<dbReference type="Gene3D" id="3.30.565.10">
    <property type="entry name" value="Histidine kinase-like ATPase, C-terminal domain"/>
    <property type="match status" value="1"/>
</dbReference>
<evidence type="ECO:0000256" key="7">
    <source>
        <dbReference type="ARBA" id="ARBA00023012"/>
    </source>
</evidence>
<evidence type="ECO:0000256" key="3">
    <source>
        <dbReference type="ARBA" id="ARBA00012438"/>
    </source>
</evidence>
<dbReference type="InterPro" id="IPR036890">
    <property type="entry name" value="HATPase_C_sf"/>
</dbReference>
<dbReference type="RefSeq" id="WP_066242604.1">
    <property type="nucleotide sequence ID" value="NZ_LSGP01000017.1"/>
</dbReference>
<keyword evidence="6 11" id="KW-0418">Kinase</keyword>
<dbReference type="PRINTS" id="PR00344">
    <property type="entry name" value="BCTRLSENSOR"/>
</dbReference>
<dbReference type="InterPro" id="IPR004358">
    <property type="entry name" value="Sig_transdc_His_kin-like_C"/>
</dbReference>
<dbReference type="CDD" id="cd00082">
    <property type="entry name" value="HisKA"/>
    <property type="match status" value="1"/>
</dbReference>
<dbReference type="InterPro" id="IPR005467">
    <property type="entry name" value="His_kinase_dom"/>
</dbReference>
<keyword evidence="12" id="KW-1185">Reference proteome</keyword>
<evidence type="ECO:0000313" key="11">
    <source>
        <dbReference type="EMBL" id="KYZ76696.1"/>
    </source>
</evidence>
<dbReference type="AlphaFoldDB" id="A0A154BRW7"/>
<dbReference type="STRING" id="1794912.AXX12_09775"/>
<keyword evidence="7" id="KW-0902">Two-component regulatory system</keyword>
<dbReference type="PROSITE" id="PS50109">
    <property type="entry name" value="HIS_KIN"/>
    <property type="match status" value="1"/>
</dbReference>
<dbReference type="FunFam" id="3.30.565.10:FF:000006">
    <property type="entry name" value="Sensor histidine kinase WalK"/>
    <property type="match status" value="1"/>
</dbReference>
<dbReference type="FunFam" id="1.10.287.130:FF:000001">
    <property type="entry name" value="Two-component sensor histidine kinase"/>
    <property type="match status" value="1"/>
</dbReference>
<evidence type="ECO:0000256" key="8">
    <source>
        <dbReference type="ARBA" id="ARBA00023136"/>
    </source>
</evidence>
<organism evidence="11 12">
    <name type="scientific">Anaerosporomusa subterranea</name>
    <dbReference type="NCBI Taxonomy" id="1794912"/>
    <lineage>
        <taxon>Bacteria</taxon>
        <taxon>Bacillati</taxon>
        <taxon>Bacillota</taxon>
        <taxon>Negativicutes</taxon>
        <taxon>Acetonemataceae</taxon>
        <taxon>Anaerosporomusa</taxon>
    </lineage>
</organism>
<name>A0A154BRW7_ANASB</name>
<evidence type="ECO:0000256" key="9">
    <source>
        <dbReference type="SAM" id="Phobius"/>
    </source>
</evidence>
<dbReference type="PANTHER" id="PTHR43711">
    <property type="entry name" value="TWO-COMPONENT HISTIDINE KINASE"/>
    <property type="match status" value="1"/>
</dbReference>
<evidence type="ECO:0000256" key="6">
    <source>
        <dbReference type="ARBA" id="ARBA00022777"/>
    </source>
</evidence>
<evidence type="ECO:0000256" key="4">
    <source>
        <dbReference type="ARBA" id="ARBA00022553"/>
    </source>
</evidence>
<evidence type="ECO:0000256" key="2">
    <source>
        <dbReference type="ARBA" id="ARBA00004370"/>
    </source>
</evidence>
<dbReference type="GO" id="GO:0016020">
    <property type="term" value="C:membrane"/>
    <property type="evidence" value="ECO:0007669"/>
    <property type="project" value="UniProtKB-SubCell"/>
</dbReference>
<dbReference type="Pfam" id="PF00512">
    <property type="entry name" value="HisKA"/>
    <property type="match status" value="1"/>
</dbReference>
<keyword evidence="8 9" id="KW-0472">Membrane</keyword>